<accession>A0A922IBW1</accession>
<evidence type="ECO:0000313" key="3">
    <source>
        <dbReference type="EMBL" id="KAH9526514.1"/>
    </source>
</evidence>
<feature type="transmembrane region" description="Helical" evidence="2">
    <location>
        <begin position="158"/>
        <end position="180"/>
    </location>
</feature>
<gene>
    <name evidence="3" type="ORF">DERF_000596</name>
</gene>
<name>A0A922IBW1_DERFA</name>
<comment type="caution">
    <text evidence="3">The sequence shown here is derived from an EMBL/GenBank/DDBJ whole genome shotgun (WGS) entry which is preliminary data.</text>
</comment>
<feature type="compositionally biased region" description="Polar residues" evidence="1">
    <location>
        <begin position="879"/>
        <end position="889"/>
    </location>
</feature>
<proteinExistence type="predicted"/>
<feature type="compositionally biased region" description="Pro residues" evidence="1">
    <location>
        <begin position="547"/>
        <end position="556"/>
    </location>
</feature>
<feature type="transmembrane region" description="Helical" evidence="2">
    <location>
        <begin position="7"/>
        <end position="31"/>
    </location>
</feature>
<evidence type="ECO:0000256" key="1">
    <source>
        <dbReference type="SAM" id="MobiDB-lite"/>
    </source>
</evidence>
<protein>
    <submittedName>
        <fullName evidence="3">Uncharacterized protein</fullName>
    </submittedName>
</protein>
<feature type="transmembrane region" description="Helical" evidence="2">
    <location>
        <begin position="700"/>
        <end position="722"/>
    </location>
</feature>
<feature type="region of interest" description="Disordered" evidence="1">
    <location>
        <begin position="879"/>
        <end position="925"/>
    </location>
</feature>
<keyword evidence="2" id="KW-0472">Membrane</keyword>
<keyword evidence="2" id="KW-1133">Transmembrane helix</keyword>
<feature type="region of interest" description="Disordered" evidence="1">
    <location>
        <begin position="935"/>
        <end position="954"/>
    </location>
</feature>
<organism evidence="3 4">
    <name type="scientific">Dermatophagoides farinae</name>
    <name type="common">American house dust mite</name>
    <dbReference type="NCBI Taxonomy" id="6954"/>
    <lineage>
        <taxon>Eukaryota</taxon>
        <taxon>Metazoa</taxon>
        <taxon>Ecdysozoa</taxon>
        <taxon>Arthropoda</taxon>
        <taxon>Chelicerata</taxon>
        <taxon>Arachnida</taxon>
        <taxon>Acari</taxon>
        <taxon>Acariformes</taxon>
        <taxon>Sarcoptiformes</taxon>
        <taxon>Astigmata</taxon>
        <taxon>Psoroptidia</taxon>
        <taxon>Analgoidea</taxon>
        <taxon>Pyroglyphidae</taxon>
        <taxon>Dermatophagoidinae</taxon>
        <taxon>Dermatophagoides</taxon>
    </lineage>
</organism>
<keyword evidence="4" id="KW-1185">Reference proteome</keyword>
<feature type="compositionally biased region" description="Polar residues" evidence="1">
    <location>
        <begin position="897"/>
        <end position="925"/>
    </location>
</feature>
<evidence type="ECO:0000256" key="2">
    <source>
        <dbReference type="SAM" id="Phobius"/>
    </source>
</evidence>
<evidence type="ECO:0000313" key="4">
    <source>
        <dbReference type="Proteomes" id="UP000790347"/>
    </source>
</evidence>
<dbReference type="Proteomes" id="UP000790347">
    <property type="component" value="Unassembled WGS sequence"/>
</dbReference>
<reference evidence="3" key="2">
    <citation type="journal article" date="2022" name="Res Sq">
        <title>Comparative Genomics Reveals Insights into the Divergent Evolution of Astigmatic Mites and Household Pest Adaptations.</title>
        <authorList>
            <person name="Xiong Q."/>
            <person name="Wan A.T.-Y."/>
            <person name="Liu X.-Y."/>
            <person name="Fung C.S.-H."/>
            <person name="Xiao X."/>
            <person name="Malainual N."/>
            <person name="Hou J."/>
            <person name="Wang L."/>
            <person name="Wang M."/>
            <person name="Yang K."/>
            <person name="Cui Y."/>
            <person name="Leung E."/>
            <person name="Nong W."/>
            <person name="Shin S.-K."/>
            <person name="Au S."/>
            <person name="Jeong K.Y."/>
            <person name="Chew F.T."/>
            <person name="Hui J."/>
            <person name="Leung T.F."/>
            <person name="Tungtrongchitr A."/>
            <person name="Zhong N."/>
            <person name="Liu Z."/>
            <person name="Tsui S."/>
        </authorList>
    </citation>
    <scope>NUCLEOTIDE SEQUENCE</scope>
    <source>
        <strain evidence="3">Derf</strain>
        <tissue evidence="3">Whole organism</tissue>
    </source>
</reference>
<keyword evidence="2" id="KW-0812">Transmembrane</keyword>
<feature type="region of interest" description="Disordered" evidence="1">
    <location>
        <begin position="515"/>
        <end position="560"/>
    </location>
</feature>
<reference evidence="3" key="1">
    <citation type="submission" date="2013-05" db="EMBL/GenBank/DDBJ databases">
        <authorList>
            <person name="Yim A.K.Y."/>
            <person name="Chan T.F."/>
            <person name="Ji K.M."/>
            <person name="Liu X.Y."/>
            <person name="Zhou J.W."/>
            <person name="Li R.Q."/>
            <person name="Yang K.Y."/>
            <person name="Li J."/>
            <person name="Li M."/>
            <person name="Law P.T.W."/>
            <person name="Wu Y.L."/>
            <person name="Cai Z.L."/>
            <person name="Qin H."/>
            <person name="Bao Y."/>
            <person name="Leung R.K.K."/>
            <person name="Ng P.K.S."/>
            <person name="Zou J."/>
            <person name="Zhong X.J."/>
            <person name="Ran P.X."/>
            <person name="Zhong N.S."/>
            <person name="Liu Z.G."/>
            <person name="Tsui S.K.W."/>
        </authorList>
    </citation>
    <scope>NUCLEOTIDE SEQUENCE</scope>
    <source>
        <strain evidence="3">Derf</strain>
        <tissue evidence="3">Whole organism</tissue>
    </source>
</reference>
<feature type="compositionally biased region" description="Low complexity" evidence="1">
    <location>
        <begin position="523"/>
        <end position="546"/>
    </location>
</feature>
<sequence>MKPLNNFVNFIVLIRLIIMVLIILPLSPYYYCLNDDKSALLLTNPPPYKPYYRFPDQCPDLKKTEIEITKETLSEEYYKCQSNHIERWRITADHYYTESEQFCCFIWTVLSCEQPLLAVCNRTYSQLNDEETKRLFRKSCDQYTTCDDGNKSGTDWTLILTIGGIVVTGLSLLGTATYAIKRFRSWRKYRNMDKEALDKLKNVNSFLNERIETEYSKLTTEADARESVANLDGSGGGRWQFIKNLDKLGVGKFFRNMKLKKQARTNVYKDLDERPKEFWQSFFDANNINEIPIEDDRKSQLSTGQLSDSGVEAEPGRLSKFFQSFNFWKKTPDLTGLKDVASETGQGLNETLENLAETTADGLKSAADIALPVLTEGTKATAQTTWWMTKFLAKVGFETGKLGLNVTRAVVSPLSEVATDVLSDTVQALDAVAPQIGEAANIAAEGTLEGIKKTTPLVATLAGSAVSGAAKSTWWVARLLGKGSYEAGKSVIYGLSKGVAIGAKSAYQHMTSNGSVNNGGGVNNNVINANNNNNRPNLPSNFNYPSRAPPPPPAPSPQRSNEIRQIVPVPVPGGGSDPNRTLRYLPHGGGGGGIRPNQCPDLKSSNVEISKETLSEEYYKCQSNHIERWRITADHYYTESEQFCCFIWTVLSCEQPLLAVCNRTYSRLNDEETKRLFQKSCDQYTTTCVVETKSGTDWTLILTIGGIVVMGLGLLGTATYGIKRFKSWRKYRNMDKEALAKLKLMKSFLNEQVETEYSKLVTEADARENVARLDDGGKWQFIENLDKLGVGKFFRNTKLKKQAKTNVYKDLEMFSQSLFDAAKTSDIQINDLSQVGLKSDIVDKATILSTPKAVSSQIDPSKAVSSQLDQIKVVSSKIDPSNAVSSQLDPSKADLSNVASSQIDPSKAVSSQIDPSKAVSSQTDSSIADLSNVASSQIHPEKIDSSSVAQPPLKSDMLSETIRDEASQGVTDTIKSSFAGLRENLPDTSEVVGSITKTLAYAGETTLSAARNAIEKTSPIASTAASAATNATSWIQGAAHKLRSGFKSIFNHMTTTNRPKNDQQMNESNIMENIVDPLKLGEETTNIDKHIKITTKQMSDFELMLMDDYHFYY</sequence>
<dbReference type="EMBL" id="ASGP02000001">
    <property type="protein sequence ID" value="KAH9526514.1"/>
    <property type="molecule type" value="Genomic_DNA"/>
</dbReference>
<dbReference type="AlphaFoldDB" id="A0A922IBW1"/>